<dbReference type="NCBIfam" id="NF046040">
    <property type="entry name" value="RelB_antitoxin"/>
    <property type="match status" value="1"/>
</dbReference>
<protein>
    <recommendedName>
        <fullName evidence="3">CopG family transcriptional regulator</fullName>
    </recommendedName>
</protein>
<name>A0A0L6U0K5_9FIRM</name>
<keyword evidence="2" id="KW-1185">Reference proteome</keyword>
<proteinExistence type="predicted"/>
<dbReference type="AlphaFoldDB" id="A0A0L6U0K5"/>
<evidence type="ECO:0008006" key="3">
    <source>
        <dbReference type="Google" id="ProtNLM"/>
    </source>
</evidence>
<gene>
    <name evidence="1" type="ORF">AKG39_08475</name>
</gene>
<reference evidence="2" key="1">
    <citation type="submission" date="2015-07" db="EMBL/GenBank/DDBJ databases">
        <title>Draft genome sequence of Acetobacterium bakii DSM 8293, a potential psychrophilic chemical producer through syngas fermentation.</title>
        <authorList>
            <person name="Song Y."/>
            <person name="Hwang S."/>
            <person name="Cho B.-K."/>
        </authorList>
    </citation>
    <scope>NUCLEOTIDE SEQUENCE [LARGE SCALE GENOMIC DNA]</scope>
    <source>
        <strain evidence="2">DSM 8239</strain>
    </source>
</reference>
<dbReference type="OrthoDB" id="3267617at2"/>
<evidence type="ECO:0000313" key="1">
    <source>
        <dbReference type="EMBL" id="KNZ42056.1"/>
    </source>
</evidence>
<dbReference type="RefSeq" id="WP_050739958.1">
    <property type="nucleotide sequence ID" value="NZ_LGYO01000020.1"/>
</dbReference>
<comment type="caution">
    <text evidence="1">The sequence shown here is derived from an EMBL/GenBank/DDBJ whole genome shotgun (WGS) entry which is preliminary data.</text>
</comment>
<dbReference type="STRING" id="52689.AKG39_08475"/>
<evidence type="ECO:0000313" key="2">
    <source>
        <dbReference type="Proteomes" id="UP000036873"/>
    </source>
</evidence>
<organism evidence="1 2">
    <name type="scientific">Acetobacterium bakii</name>
    <dbReference type="NCBI Taxonomy" id="52689"/>
    <lineage>
        <taxon>Bacteria</taxon>
        <taxon>Bacillati</taxon>
        <taxon>Bacillota</taxon>
        <taxon>Clostridia</taxon>
        <taxon>Eubacteriales</taxon>
        <taxon>Eubacteriaceae</taxon>
        <taxon>Acetobacterium</taxon>
    </lineage>
</organism>
<dbReference type="Pfam" id="PF19807">
    <property type="entry name" value="DUF6290"/>
    <property type="match status" value="1"/>
</dbReference>
<accession>A0A0L6U0K5</accession>
<dbReference type="EMBL" id="LGYO01000020">
    <property type="protein sequence ID" value="KNZ42056.1"/>
    <property type="molecule type" value="Genomic_DNA"/>
</dbReference>
<dbReference type="InterPro" id="IPR046257">
    <property type="entry name" value="DUF6290"/>
</dbReference>
<dbReference type="Proteomes" id="UP000036873">
    <property type="component" value="Unassembled WGS sequence"/>
</dbReference>
<sequence length="70" mass="7981">MSTISVRLSKKEDLLVRNYAKMHGLSVSDLVRASVIEKIEDEIDLKTFDEVLNKIEKTYSLGDVKRELGL</sequence>